<accession>A0A288QPG8</accession>
<dbReference type="InterPro" id="IPR002656">
    <property type="entry name" value="Acyl_transf_3_dom"/>
</dbReference>
<dbReference type="GO" id="GO:0016747">
    <property type="term" value="F:acyltransferase activity, transferring groups other than amino-acyl groups"/>
    <property type="evidence" value="ECO:0007669"/>
    <property type="project" value="InterPro"/>
</dbReference>
<comment type="caution">
    <text evidence="1">The sequence shown here is derived from an EMBL/GenBank/DDBJ whole genome shotgun (WGS) entry which is preliminary data.</text>
</comment>
<dbReference type="KEGG" id="wso:WSWS_01567"/>
<dbReference type="InterPro" id="IPR052734">
    <property type="entry name" value="Nod_factor_acetyltransferase"/>
</dbReference>
<gene>
    <name evidence="1" type="ORF">DFP99_1122</name>
</gene>
<keyword evidence="1" id="KW-0808">Transferase</keyword>
<reference evidence="1 2" key="1">
    <citation type="submission" date="2018-07" db="EMBL/GenBank/DDBJ databases">
        <title>Genomic Encyclopedia of Type Strains, Phase III (KMG-III): the genomes of soil and plant-associated and newly described type strains.</title>
        <authorList>
            <person name="Whitman W."/>
        </authorList>
    </citation>
    <scope>NUCLEOTIDE SEQUENCE [LARGE SCALE GENOMIC DNA]</scope>
    <source>
        <strain evidence="1 2">CECT 7031</strain>
    </source>
</reference>
<dbReference type="PANTHER" id="PTHR37312:SF1">
    <property type="entry name" value="MEMBRANE-BOUND ACYLTRANSFERASE YKRP-RELATED"/>
    <property type="match status" value="1"/>
</dbReference>
<dbReference type="Pfam" id="PF01757">
    <property type="entry name" value="Acyl_transf_3"/>
    <property type="match status" value="1"/>
</dbReference>
<keyword evidence="2" id="KW-1185">Reference proteome</keyword>
<evidence type="ECO:0000313" key="2">
    <source>
        <dbReference type="Proteomes" id="UP000254912"/>
    </source>
</evidence>
<proteinExistence type="predicted"/>
<protein>
    <submittedName>
        <fullName evidence="1">Fucose 4-O-acetylase-like acetyltransferase</fullName>
    </submittedName>
</protein>
<sequence>MQGFCFSNKFKVAGMVKQRIQLFDIARGLAIFMVISAHTLTIFKGTSISNFLFLGNLAVFFVVSGYFYRPKSLMQIVKTGVNTLLIPYFIAAIGYLLIRGFIGVVFLHHEFITTAKWISLIYANGVLATTPTGYELTAQIGAIWFLPTMFIANIIFQLIMRLSKRWEQRLVILVMFILGVGLAHFGLWPWSFQTALQVQVFYMFGYELAQYVKQHQTLIFTKWWVGWSSFTVWLVSSWFTWYGLNQGRAEHIVLATIAAAASAIAILSFSYFIERHWVWLTKFLAYAGEFSLIILIIHTTDLNLTDMYLQQFMDRQAPGTRLMMYISLTILRIGYATGLTWIILKFRLLRKWLVQRDFPITK</sequence>
<dbReference type="EMBL" id="QRAS01000002">
    <property type="protein sequence ID" value="RDL06733.1"/>
    <property type="molecule type" value="Genomic_DNA"/>
</dbReference>
<dbReference type="AlphaFoldDB" id="A0A288QPG8"/>
<name>A0A288QPG8_9LACO</name>
<evidence type="ECO:0000313" key="1">
    <source>
        <dbReference type="EMBL" id="RDL06733.1"/>
    </source>
</evidence>
<dbReference type="Proteomes" id="UP000254912">
    <property type="component" value="Unassembled WGS sequence"/>
</dbReference>
<dbReference type="PANTHER" id="PTHR37312">
    <property type="entry name" value="MEMBRANE-BOUND ACYLTRANSFERASE YKRP-RELATED"/>
    <property type="match status" value="1"/>
</dbReference>
<organism evidence="1 2">
    <name type="scientific">Weissella soli</name>
    <dbReference type="NCBI Taxonomy" id="155866"/>
    <lineage>
        <taxon>Bacteria</taxon>
        <taxon>Bacillati</taxon>
        <taxon>Bacillota</taxon>
        <taxon>Bacilli</taxon>
        <taxon>Lactobacillales</taxon>
        <taxon>Lactobacillaceae</taxon>
        <taxon>Weissella</taxon>
    </lineage>
</organism>